<dbReference type="Gene3D" id="3.30.160.60">
    <property type="entry name" value="Classic Zinc Finger"/>
    <property type="match status" value="1"/>
</dbReference>
<evidence type="ECO:0000313" key="13">
    <source>
        <dbReference type="RefSeq" id="XP_016448188.1"/>
    </source>
</evidence>
<evidence type="ECO:0000256" key="8">
    <source>
        <dbReference type="ARBA" id="ARBA00023242"/>
    </source>
</evidence>
<dbReference type="AlphaFoldDB" id="A0A1S3Y7N4"/>
<reference evidence="12" key="1">
    <citation type="journal article" date="2014" name="Nat. Commun.">
        <title>The tobacco genome sequence and its comparison with those of tomato and potato.</title>
        <authorList>
            <person name="Sierro N."/>
            <person name="Battey J.N."/>
            <person name="Ouadi S."/>
            <person name="Bakaher N."/>
            <person name="Bovet L."/>
            <person name="Willig A."/>
            <person name="Goepfert S."/>
            <person name="Peitsch M.C."/>
            <person name="Ivanov N.V."/>
        </authorList>
    </citation>
    <scope>NUCLEOTIDE SEQUENCE [LARGE SCALE GENOMIC DNA]</scope>
</reference>
<evidence type="ECO:0000256" key="3">
    <source>
        <dbReference type="ARBA" id="ARBA00022737"/>
    </source>
</evidence>
<keyword evidence="7" id="KW-0804">Transcription</keyword>
<evidence type="ECO:0000256" key="2">
    <source>
        <dbReference type="ARBA" id="ARBA00022723"/>
    </source>
</evidence>
<accession>A0A1S3Y7N4</accession>
<feature type="domain" description="C2H2-type" evidence="11">
    <location>
        <begin position="244"/>
        <end position="271"/>
    </location>
</feature>
<dbReference type="Proteomes" id="UP000790787">
    <property type="component" value="Chromosome 18"/>
</dbReference>
<keyword evidence="8" id="KW-0539">Nucleus</keyword>
<dbReference type="PANTHER" id="PTHR26374:SF466">
    <property type="entry name" value="OS09G0122000 PROTEIN"/>
    <property type="match status" value="1"/>
</dbReference>
<keyword evidence="3" id="KW-0677">Repeat</keyword>
<feature type="region of interest" description="Disordered" evidence="10">
    <location>
        <begin position="1"/>
        <end position="46"/>
    </location>
</feature>
<gene>
    <name evidence="13" type="primary">LOC107773257</name>
</gene>
<comment type="subcellular location">
    <subcellularLocation>
        <location evidence="1">Nucleus</location>
    </subcellularLocation>
</comment>
<dbReference type="KEGG" id="nta:107773257"/>
<dbReference type="SUPFAM" id="SSF57667">
    <property type="entry name" value="beta-beta-alpha zinc fingers"/>
    <property type="match status" value="1"/>
</dbReference>
<dbReference type="PROSITE" id="PS00028">
    <property type="entry name" value="ZINC_FINGER_C2H2_1"/>
    <property type="match status" value="2"/>
</dbReference>
<dbReference type="GO" id="GO:0005634">
    <property type="term" value="C:nucleus"/>
    <property type="evidence" value="ECO:0007669"/>
    <property type="project" value="UniProtKB-SubCell"/>
</dbReference>
<organism evidence="12 13">
    <name type="scientific">Nicotiana tabacum</name>
    <name type="common">Common tobacco</name>
    <dbReference type="NCBI Taxonomy" id="4097"/>
    <lineage>
        <taxon>Eukaryota</taxon>
        <taxon>Viridiplantae</taxon>
        <taxon>Streptophyta</taxon>
        <taxon>Embryophyta</taxon>
        <taxon>Tracheophyta</taxon>
        <taxon>Spermatophyta</taxon>
        <taxon>Magnoliopsida</taxon>
        <taxon>eudicotyledons</taxon>
        <taxon>Gunneridae</taxon>
        <taxon>Pentapetalae</taxon>
        <taxon>asterids</taxon>
        <taxon>lamiids</taxon>
        <taxon>Solanales</taxon>
        <taxon>Solanaceae</taxon>
        <taxon>Nicotianoideae</taxon>
        <taxon>Nicotianeae</taxon>
        <taxon>Nicotiana</taxon>
    </lineage>
</organism>
<evidence type="ECO:0000256" key="1">
    <source>
        <dbReference type="ARBA" id="ARBA00004123"/>
    </source>
</evidence>
<reference evidence="13" key="2">
    <citation type="submission" date="2025-08" db="UniProtKB">
        <authorList>
            <consortium name="RefSeq"/>
        </authorList>
    </citation>
    <scope>IDENTIFICATION</scope>
    <source>
        <tissue evidence="13">Leaf</tissue>
    </source>
</reference>
<name>A0A1S3Y7N4_TOBAC</name>
<dbReference type="OMA" id="DDHKFEQ"/>
<evidence type="ECO:0000256" key="9">
    <source>
        <dbReference type="PROSITE-ProRule" id="PRU00042"/>
    </source>
</evidence>
<dbReference type="RefSeq" id="XP_016448188.1">
    <property type="nucleotide sequence ID" value="XM_016592702.2"/>
</dbReference>
<dbReference type="PANTHER" id="PTHR26374">
    <property type="entry name" value="ZINC FINGER PROTEIN ZAT5"/>
    <property type="match status" value="1"/>
</dbReference>
<dbReference type="PaxDb" id="4097-A0A1S3Y7N4"/>
<dbReference type="Pfam" id="PF13912">
    <property type="entry name" value="zf-C2H2_6"/>
    <property type="match status" value="2"/>
</dbReference>
<proteinExistence type="predicted"/>
<dbReference type="GO" id="GO:0008270">
    <property type="term" value="F:zinc ion binding"/>
    <property type="evidence" value="ECO:0007669"/>
    <property type="project" value="UniProtKB-KW"/>
</dbReference>
<dbReference type="InterPro" id="IPR036236">
    <property type="entry name" value="Znf_C2H2_sf"/>
</dbReference>
<dbReference type="OrthoDB" id="6077919at2759"/>
<evidence type="ECO:0000259" key="11">
    <source>
        <dbReference type="PROSITE" id="PS50157"/>
    </source>
</evidence>
<keyword evidence="5" id="KW-0862">Zinc</keyword>
<evidence type="ECO:0000256" key="6">
    <source>
        <dbReference type="ARBA" id="ARBA00023015"/>
    </source>
</evidence>
<dbReference type="STRING" id="4097.A0A1S3Y7N4"/>
<protein>
    <submittedName>
        <fullName evidence="13">Zinc finger protein ZAT5-like</fullName>
    </submittedName>
</protein>
<dbReference type="PROSITE" id="PS50157">
    <property type="entry name" value="ZINC_FINGER_C2H2_2"/>
    <property type="match status" value="2"/>
</dbReference>
<evidence type="ECO:0000256" key="7">
    <source>
        <dbReference type="ARBA" id="ARBA00023163"/>
    </source>
</evidence>
<keyword evidence="6" id="KW-0805">Transcription regulation</keyword>
<keyword evidence="2" id="KW-0479">Metal-binding</keyword>
<dbReference type="InterPro" id="IPR013087">
    <property type="entry name" value="Znf_C2H2_type"/>
</dbReference>
<keyword evidence="4 9" id="KW-0863">Zinc-finger</keyword>
<sequence length="348" mass="37877">METSQDFPERSYAFKGKRSKRSRPSSPLDIAGTMVTSSSSAAGGSDDGGGDVYYSSAIVQYSPTTSTTQISTTCTSEEDEDMANCLILLAQSGRRKVQVVTEVKKEKISSRKFTEMVNTTTGKAGFFVYECKTCNRTFPSFQALGGHRASHKRPKTIVEEKKSVTIPATATATAMASASTAMATARVGADSLVENHNDRHIENDQEEGRFNKISSPSFSVQMVNNNNNKGIISHGNSNSKPKIHECSICGSEFSSGQALGGHMRKHKPPTTATVTNTKVSTNTHIETISNFSESSHDVGTNYKEEEKSTRNFLSLDLNLPAPPEDDRRETKFEQSLVFSAAPLVDCHY</sequence>
<dbReference type="GeneID" id="107773257"/>
<evidence type="ECO:0000256" key="10">
    <source>
        <dbReference type="SAM" id="MobiDB-lite"/>
    </source>
</evidence>
<dbReference type="SMART" id="SM00355">
    <property type="entry name" value="ZnF_C2H2"/>
    <property type="match status" value="2"/>
</dbReference>
<evidence type="ECO:0000256" key="4">
    <source>
        <dbReference type="ARBA" id="ARBA00022771"/>
    </source>
</evidence>
<evidence type="ECO:0000313" key="12">
    <source>
        <dbReference type="Proteomes" id="UP000790787"/>
    </source>
</evidence>
<evidence type="ECO:0000256" key="5">
    <source>
        <dbReference type="ARBA" id="ARBA00022833"/>
    </source>
</evidence>
<dbReference type="RefSeq" id="XP_016448188.1">
    <property type="nucleotide sequence ID" value="XM_016592702.1"/>
</dbReference>
<keyword evidence="12" id="KW-1185">Reference proteome</keyword>
<feature type="domain" description="C2H2-type" evidence="11">
    <location>
        <begin position="129"/>
        <end position="156"/>
    </location>
</feature>